<feature type="region of interest" description="Disordered" evidence="3">
    <location>
        <begin position="696"/>
        <end position="730"/>
    </location>
</feature>
<sequence length="871" mass="100596">MKKLSRKEIEEKKKREEDEAAASVYKEFVETFQNPQSSAVSKTWVKAGTYDAGTRKEDNRDKGKLYKPMPKNLETENRSSSTDQELSKPHAFDNKKDLSAHKKKPQEKKKSNLELFKEELRQMQEEREERHKYKHVARSMVQASVHNVLEHPEPIYREVQADTPGSFDNGDPNTTNLYLGNLNPKITEQQLMELFGKYGALASVKIMWPRSEEEKSRGRNCGFVAFMARKDAERALRGLTGKDVMGYEMKLGWGKAVPIMAHPIYIPPVLHQYAMPPKPSGLPFNAQPLGDITNLKEIDLKAYMNDTEKKAEIDEILYKSVVKVVIPTERPLLMLIHRMIEFVIREGPMFEAIIMNREISNPMYKFLYDNDSPAHIYYRWKLFSLLQGDTTTEWREKEFRMFKGSSIWKPPQLNFFNQGMPEELISDDESDEPNKGQLSIAQRNRLEDLIRHLNPERMKIADAMIFCIEHADAADEICECIAESLMNVETAIHKKIARIYLVSDILHNCTVKVQNASFFRKSMEKNLIDMFKGLNESYKSLESRLKAEGFKVRIMKIFRTWEEWAVYSRDFLIKLQNTFLGLSTKEVKDEGGENVDGVPLSDKEDEELDGVPLDGAALLKGALMRGIPTPEREEHSDYDDDIDGVPLDENIDGVPLETSETEIVTGGFVKSKWEELDPQQVAHQAITSKWELLQEPPVAPEPPKISSICNYGESSDSDENSKSDDEEKRRKLREIEVKILEYQDEIESGERKLKSGWTVRQQVEHFRRKLLRKAVRHDSDSQSDRYTSSSSRRDIEVNERKSKRSRKSSSSEREKYQRSKRSRSNSPATSKTKHRRGRSRSPSVSPPRSSRRKSRSPSPKKYSHKTSKHKY</sequence>
<dbReference type="GO" id="GO:0005634">
    <property type="term" value="C:nucleus"/>
    <property type="evidence" value="ECO:0007669"/>
    <property type="project" value="TreeGrafter"/>
</dbReference>
<feature type="region of interest" description="Disordered" evidence="3">
    <location>
        <begin position="772"/>
        <end position="871"/>
    </location>
</feature>
<evidence type="ECO:0000259" key="4">
    <source>
        <dbReference type="PROSITE" id="PS50102"/>
    </source>
</evidence>
<dbReference type="Pfam" id="PF00076">
    <property type="entry name" value="RRM_1"/>
    <property type="match status" value="1"/>
</dbReference>
<evidence type="ECO:0000259" key="5">
    <source>
        <dbReference type="PROSITE" id="PS50128"/>
    </source>
</evidence>
<feature type="compositionally biased region" description="Polar residues" evidence="3">
    <location>
        <begin position="31"/>
        <end position="41"/>
    </location>
</feature>
<evidence type="ECO:0000313" key="7">
    <source>
        <dbReference type="EMBL" id="CRK95572.1"/>
    </source>
</evidence>
<evidence type="ECO:0000256" key="2">
    <source>
        <dbReference type="PROSITE-ProRule" id="PRU00176"/>
    </source>
</evidence>
<dbReference type="PROSITE" id="PS50128">
    <property type="entry name" value="SURP"/>
    <property type="match status" value="1"/>
</dbReference>
<dbReference type="SUPFAM" id="SSF109905">
    <property type="entry name" value="Surp module (SWAP domain)"/>
    <property type="match status" value="1"/>
</dbReference>
<dbReference type="Gene3D" id="1.25.40.90">
    <property type="match status" value="1"/>
</dbReference>
<feature type="domain" description="RRM" evidence="4">
    <location>
        <begin position="175"/>
        <end position="256"/>
    </location>
</feature>
<dbReference type="SMART" id="SM01115">
    <property type="entry name" value="cwf21"/>
    <property type="match status" value="1"/>
</dbReference>
<accession>A0A1J1I7M0</accession>
<dbReference type="PANTHER" id="PTHR23140">
    <property type="entry name" value="RNA PROCESSING PROTEIN LD23810P"/>
    <property type="match status" value="1"/>
</dbReference>
<dbReference type="PROSITE" id="PS50102">
    <property type="entry name" value="RRM"/>
    <property type="match status" value="1"/>
</dbReference>
<feature type="region of interest" description="Disordered" evidence="3">
    <location>
        <begin position="1"/>
        <end position="20"/>
    </location>
</feature>
<dbReference type="InterPro" id="IPR006569">
    <property type="entry name" value="CID_dom"/>
</dbReference>
<dbReference type="SMART" id="SM00582">
    <property type="entry name" value="RPR"/>
    <property type="match status" value="1"/>
</dbReference>
<dbReference type="EMBL" id="CVRI01000042">
    <property type="protein sequence ID" value="CRK95572.1"/>
    <property type="molecule type" value="Genomic_DNA"/>
</dbReference>
<dbReference type="STRING" id="568069.A0A1J1I7M0"/>
<feature type="domain" description="CID" evidence="6">
    <location>
        <begin position="438"/>
        <end position="583"/>
    </location>
</feature>
<dbReference type="CDD" id="cd12223">
    <property type="entry name" value="RRM_SR140"/>
    <property type="match status" value="1"/>
</dbReference>
<keyword evidence="8" id="KW-1185">Reference proteome</keyword>
<evidence type="ECO:0000256" key="1">
    <source>
        <dbReference type="ARBA" id="ARBA00022884"/>
    </source>
</evidence>
<feature type="compositionally biased region" description="Basic and acidic residues" evidence="3">
    <location>
        <begin position="1"/>
        <end position="17"/>
    </location>
</feature>
<dbReference type="GO" id="GO:0006396">
    <property type="term" value="P:RNA processing"/>
    <property type="evidence" value="ECO:0007669"/>
    <property type="project" value="InterPro"/>
</dbReference>
<dbReference type="InterPro" id="IPR008942">
    <property type="entry name" value="ENTH_VHS"/>
</dbReference>
<dbReference type="Gene3D" id="1.10.10.790">
    <property type="entry name" value="Surp module"/>
    <property type="match status" value="1"/>
</dbReference>
<name>A0A1J1I7M0_9DIPT</name>
<dbReference type="InterPro" id="IPR035009">
    <property type="entry name" value="SR140_RRM"/>
</dbReference>
<dbReference type="Proteomes" id="UP000183832">
    <property type="component" value="Unassembled WGS sequence"/>
</dbReference>
<feature type="region of interest" description="Disordered" evidence="3">
    <location>
        <begin position="31"/>
        <end position="113"/>
    </location>
</feature>
<dbReference type="Pfam" id="PF04818">
    <property type="entry name" value="CID"/>
    <property type="match status" value="1"/>
</dbReference>
<dbReference type="SUPFAM" id="SSF54928">
    <property type="entry name" value="RNA-binding domain, RBD"/>
    <property type="match status" value="1"/>
</dbReference>
<dbReference type="InterPro" id="IPR035979">
    <property type="entry name" value="RBD_domain_sf"/>
</dbReference>
<evidence type="ECO:0000313" key="8">
    <source>
        <dbReference type="Proteomes" id="UP000183832"/>
    </source>
</evidence>
<reference evidence="7 8" key="1">
    <citation type="submission" date="2015-04" db="EMBL/GenBank/DDBJ databases">
        <authorList>
            <person name="Syromyatnikov M.Y."/>
            <person name="Popov V.N."/>
        </authorList>
    </citation>
    <scope>NUCLEOTIDE SEQUENCE [LARGE SCALE GENOMIC DNA]</scope>
</reference>
<feature type="compositionally biased region" description="Basic residues" evidence="3">
    <location>
        <begin position="861"/>
        <end position="871"/>
    </location>
</feature>
<dbReference type="InterPro" id="IPR000504">
    <property type="entry name" value="RRM_dom"/>
</dbReference>
<dbReference type="Pfam" id="PF01805">
    <property type="entry name" value="Surp"/>
    <property type="match status" value="1"/>
</dbReference>
<dbReference type="Gene3D" id="3.30.70.330">
    <property type="match status" value="1"/>
</dbReference>
<dbReference type="OrthoDB" id="377209at2759"/>
<dbReference type="FunFam" id="3.30.70.330:FF:000177">
    <property type="entry name" value="U2 snRNP-associated SURP motif-containing protein-like isoform X2"/>
    <property type="match status" value="1"/>
</dbReference>
<dbReference type="CDD" id="cd21370">
    <property type="entry name" value="cwf21_SR140"/>
    <property type="match status" value="1"/>
</dbReference>
<dbReference type="InterPro" id="IPR013170">
    <property type="entry name" value="mRNA_splic_Cwf21_dom"/>
</dbReference>
<feature type="domain" description="SURP motif" evidence="5">
    <location>
        <begin position="335"/>
        <end position="378"/>
    </location>
</feature>
<dbReference type="InterPro" id="IPR051485">
    <property type="entry name" value="SR-CTD_assoc_factor"/>
</dbReference>
<dbReference type="SMART" id="SM00648">
    <property type="entry name" value="SWAP"/>
    <property type="match status" value="1"/>
</dbReference>
<dbReference type="GO" id="GO:0003723">
    <property type="term" value="F:RNA binding"/>
    <property type="evidence" value="ECO:0007669"/>
    <property type="project" value="UniProtKB-UniRule"/>
</dbReference>
<dbReference type="SUPFAM" id="SSF48464">
    <property type="entry name" value="ENTH/VHS domain"/>
    <property type="match status" value="1"/>
</dbReference>
<keyword evidence="1 2" id="KW-0694">RNA-binding</keyword>
<dbReference type="InterPro" id="IPR047488">
    <property type="entry name" value="SR140_cwf21"/>
</dbReference>
<gene>
    <name evidence="7" type="ORF">CLUMA_CG009036</name>
</gene>
<dbReference type="Pfam" id="PF08312">
    <property type="entry name" value="cwf21"/>
    <property type="match status" value="1"/>
</dbReference>
<dbReference type="InterPro" id="IPR000061">
    <property type="entry name" value="Surp"/>
</dbReference>
<protein>
    <submittedName>
        <fullName evidence="7">CLUMA_CG009036, isoform A</fullName>
    </submittedName>
</protein>
<dbReference type="InterPro" id="IPR012677">
    <property type="entry name" value="Nucleotide-bd_a/b_plait_sf"/>
</dbReference>
<dbReference type="AlphaFoldDB" id="A0A1J1I7M0"/>
<dbReference type="Gene3D" id="6.10.140.420">
    <property type="match status" value="1"/>
</dbReference>
<evidence type="ECO:0000256" key="3">
    <source>
        <dbReference type="SAM" id="MobiDB-lite"/>
    </source>
</evidence>
<dbReference type="PANTHER" id="PTHR23140:SF0">
    <property type="entry name" value="U2 SNRNP-ASSOCIATED SURP MOTIF-CONTAINING PROTEIN"/>
    <property type="match status" value="1"/>
</dbReference>
<feature type="compositionally biased region" description="Basic and acidic residues" evidence="3">
    <location>
        <begin position="85"/>
        <end position="100"/>
    </location>
</feature>
<proteinExistence type="predicted"/>
<organism evidence="7 8">
    <name type="scientific">Clunio marinus</name>
    <dbReference type="NCBI Taxonomy" id="568069"/>
    <lineage>
        <taxon>Eukaryota</taxon>
        <taxon>Metazoa</taxon>
        <taxon>Ecdysozoa</taxon>
        <taxon>Arthropoda</taxon>
        <taxon>Hexapoda</taxon>
        <taxon>Insecta</taxon>
        <taxon>Pterygota</taxon>
        <taxon>Neoptera</taxon>
        <taxon>Endopterygota</taxon>
        <taxon>Diptera</taxon>
        <taxon>Nematocera</taxon>
        <taxon>Chironomoidea</taxon>
        <taxon>Chironomidae</taxon>
        <taxon>Clunio</taxon>
    </lineage>
</organism>
<feature type="compositionally biased region" description="Basic and acidic residues" evidence="3">
    <location>
        <begin position="791"/>
        <end position="800"/>
    </location>
</feature>
<evidence type="ECO:0000259" key="6">
    <source>
        <dbReference type="PROSITE" id="PS51391"/>
    </source>
</evidence>
<dbReference type="SMART" id="SM00360">
    <property type="entry name" value="RRM"/>
    <property type="match status" value="1"/>
</dbReference>
<dbReference type="PROSITE" id="PS51391">
    <property type="entry name" value="CID"/>
    <property type="match status" value="1"/>
</dbReference>
<dbReference type="InterPro" id="IPR035967">
    <property type="entry name" value="SWAP/Surp_sf"/>
</dbReference>
<feature type="compositionally biased region" description="Basic and acidic residues" evidence="3">
    <location>
        <begin position="719"/>
        <end position="730"/>
    </location>
</feature>
<feature type="compositionally biased region" description="Basic and acidic residues" evidence="3">
    <location>
        <begin position="53"/>
        <end position="64"/>
    </location>
</feature>